<dbReference type="GeneID" id="30968368"/>
<keyword evidence="3" id="KW-1185">Reference proteome</keyword>
<evidence type="ECO:0000313" key="2">
    <source>
        <dbReference type="EMBL" id="ODV58862.1"/>
    </source>
</evidence>
<protein>
    <submittedName>
        <fullName evidence="2">Uncharacterized protein</fullName>
    </submittedName>
</protein>
<dbReference type="Proteomes" id="UP000095038">
    <property type="component" value="Unassembled WGS sequence"/>
</dbReference>
<feature type="region of interest" description="Disordered" evidence="1">
    <location>
        <begin position="383"/>
        <end position="430"/>
    </location>
</feature>
<evidence type="ECO:0000256" key="1">
    <source>
        <dbReference type="SAM" id="MobiDB-lite"/>
    </source>
</evidence>
<name>A0A1D2VB28_9ASCO</name>
<dbReference type="RefSeq" id="XP_020045169.1">
    <property type="nucleotide sequence ID" value="XM_020194732.1"/>
</dbReference>
<feature type="compositionally biased region" description="Low complexity" evidence="1">
    <location>
        <begin position="341"/>
        <end position="365"/>
    </location>
</feature>
<feature type="compositionally biased region" description="Low complexity" evidence="1">
    <location>
        <begin position="67"/>
        <end position="79"/>
    </location>
</feature>
<dbReference type="EMBL" id="KV454489">
    <property type="protein sequence ID" value="ODV58862.1"/>
    <property type="molecule type" value="Genomic_DNA"/>
</dbReference>
<dbReference type="AlphaFoldDB" id="A0A1D2VB28"/>
<evidence type="ECO:0000313" key="3">
    <source>
        <dbReference type="Proteomes" id="UP000095038"/>
    </source>
</evidence>
<gene>
    <name evidence="2" type="ORF">ASCRUDRAFT_82506</name>
</gene>
<feature type="compositionally biased region" description="Low complexity" evidence="1">
    <location>
        <begin position="99"/>
        <end position="112"/>
    </location>
</feature>
<proteinExistence type="predicted"/>
<accession>A0A1D2VB28</accession>
<feature type="compositionally biased region" description="Polar residues" evidence="1">
    <location>
        <begin position="42"/>
        <end position="55"/>
    </location>
</feature>
<sequence length="460" mass="52615">MDLSLLDNPFTSVSASFATSNADTKENKSTYNAPDSGENKSRISNNINADNINYSTNKDNHHDNRKNNNNNIKNSQTENQNDKSIENDDKNDKNDNNDNENNNENGNGNPIKINYKRKYDQLLIKFYQVLNKSDKLFLKEQNTRKVLIELTRRNNSLLDYLSTKSNTSHGNNHSDTNTFNNETDEKLRLIILNKPKLKNVLQPLLLLNNKSNSNEHSGNGNNSNNNGDNLLNIKNYLRDGIKNNYYFYDLTSDFCYDHTRNLNNLSNYNDIDNKTINDSSHIEKYNEINNKTKKKPSKVTPSSSLIKVNYPQYYSNNPLNQIKEVNPSQTIPWLKRNYPDTINTNTNTNNNNTNSTNNASNNINNEFLSSSSNILDNKIKNKKSSSTSELDLTSSSNSKSNLSHVKRKRRASSSPKSVKPNLSELNKNKNAINKILNNDSNNEFEYPNKKLKINHEINDN</sequence>
<reference evidence="3" key="1">
    <citation type="submission" date="2016-05" db="EMBL/GenBank/DDBJ databases">
        <title>Comparative genomics of biotechnologically important yeasts.</title>
        <authorList>
            <consortium name="DOE Joint Genome Institute"/>
            <person name="Riley R."/>
            <person name="Haridas S."/>
            <person name="Wolfe K.H."/>
            <person name="Lopes M.R."/>
            <person name="Hittinger C.T."/>
            <person name="Goker M."/>
            <person name="Salamov A."/>
            <person name="Wisecaver J."/>
            <person name="Long T.M."/>
            <person name="Aerts A.L."/>
            <person name="Barry K."/>
            <person name="Choi C."/>
            <person name="Clum A."/>
            <person name="Coughlan A.Y."/>
            <person name="Deshpande S."/>
            <person name="Douglass A.P."/>
            <person name="Hanson S.J."/>
            <person name="Klenk H.-P."/>
            <person name="Labutti K."/>
            <person name="Lapidus A."/>
            <person name="Lindquist E."/>
            <person name="Lipzen A."/>
            <person name="Meier-Kolthoff J.P."/>
            <person name="Ohm R.A."/>
            <person name="Otillar R.P."/>
            <person name="Pangilinan J."/>
            <person name="Peng Y."/>
            <person name="Rokas A."/>
            <person name="Rosa C.A."/>
            <person name="Scheuner C."/>
            <person name="Sibirny A.A."/>
            <person name="Slot J.C."/>
            <person name="Stielow J.B."/>
            <person name="Sun H."/>
            <person name="Kurtzman C.P."/>
            <person name="Blackwell M."/>
            <person name="Grigoriev I.V."/>
            <person name="Jeffries T.W."/>
        </authorList>
    </citation>
    <scope>NUCLEOTIDE SEQUENCE [LARGE SCALE GENOMIC DNA]</scope>
    <source>
        <strain evidence="3">DSM 1968</strain>
    </source>
</reference>
<organism evidence="2 3">
    <name type="scientific">Ascoidea rubescens DSM 1968</name>
    <dbReference type="NCBI Taxonomy" id="1344418"/>
    <lineage>
        <taxon>Eukaryota</taxon>
        <taxon>Fungi</taxon>
        <taxon>Dikarya</taxon>
        <taxon>Ascomycota</taxon>
        <taxon>Saccharomycotina</taxon>
        <taxon>Saccharomycetes</taxon>
        <taxon>Ascoideaceae</taxon>
        <taxon>Ascoidea</taxon>
    </lineage>
</organism>
<feature type="compositionally biased region" description="Basic and acidic residues" evidence="1">
    <location>
        <begin position="80"/>
        <end position="96"/>
    </location>
</feature>
<feature type="region of interest" description="Disordered" evidence="1">
    <location>
        <begin position="21"/>
        <end position="112"/>
    </location>
</feature>
<feature type="compositionally biased region" description="Low complexity" evidence="1">
    <location>
        <begin position="384"/>
        <end position="403"/>
    </location>
</feature>
<dbReference type="InParanoid" id="A0A1D2VB28"/>
<feature type="region of interest" description="Disordered" evidence="1">
    <location>
        <begin position="336"/>
        <end position="365"/>
    </location>
</feature>